<evidence type="ECO:0000313" key="3">
    <source>
        <dbReference type="Proteomes" id="UP001589792"/>
    </source>
</evidence>
<dbReference type="InterPro" id="IPR010546">
    <property type="entry name" value="DUF1120"/>
</dbReference>
<dbReference type="RefSeq" id="WP_380675665.1">
    <property type="nucleotide sequence ID" value="NZ_CP173186.1"/>
</dbReference>
<proteinExistence type="predicted"/>
<reference evidence="2 3" key="1">
    <citation type="submission" date="2024-09" db="EMBL/GenBank/DDBJ databases">
        <authorList>
            <person name="Sun Q."/>
            <person name="Mori K."/>
        </authorList>
    </citation>
    <scope>NUCLEOTIDE SEQUENCE [LARGE SCALE GENOMIC DNA]</scope>
    <source>
        <strain evidence="2 3">CCM 8626</strain>
    </source>
</reference>
<protein>
    <submittedName>
        <fullName evidence="2">DUF1120 domain-containing protein</fullName>
    </submittedName>
</protein>
<keyword evidence="1" id="KW-0732">Signal</keyword>
<sequence>MLNNLQKTVCALAVLATTSLPALAESIDVRVIGTITPPGCHPALSGGGTVDYGSINSKSLPADTYTVLPEKQLDFTITCDAPAKIALKAIEGRPNTAPGLNANGNLDVATARIFGLTAGSEGVNGLGLDGTAKIGGYGIRLAGGTITADGVSVDSLSSSDMVTWSKTTVGSLYVANSPRYSTWAATGTTTPIAFTTLAGKLGVQAYINKASELNLTKPIVMDGLTTLELVYL</sequence>
<feature type="chain" id="PRO_5046319473" evidence="1">
    <location>
        <begin position="25"/>
        <end position="232"/>
    </location>
</feature>
<name>A0ABV6EE49_9GAMM</name>
<dbReference type="Proteomes" id="UP001589792">
    <property type="component" value="Unassembled WGS sequence"/>
</dbReference>
<accession>A0ABV6EE49</accession>
<evidence type="ECO:0000313" key="2">
    <source>
        <dbReference type="EMBL" id="MFC0227271.1"/>
    </source>
</evidence>
<evidence type="ECO:0000256" key="1">
    <source>
        <dbReference type="SAM" id="SignalP"/>
    </source>
</evidence>
<comment type="caution">
    <text evidence="2">The sequence shown here is derived from an EMBL/GenBank/DDBJ whole genome shotgun (WGS) entry which is preliminary data.</text>
</comment>
<gene>
    <name evidence="2" type="ORF">ACFFJ3_12275</name>
</gene>
<organism evidence="2 3">
    <name type="scientific">Serratia aquatilis</name>
    <dbReference type="NCBI Taxonomy" id="1737515"/>
    <lineage>
        <taxon>Bacteria</taxon>
        <taxon>Pseudomonadati</taxon>
        <taxon>Pseudomonadota</taxon>
        <taxon>Gammaproteobacteria</taxon>
        <taxon>Enterobacterales</taxon>
        <taxon>Yersiniaceae</taxon>
        <taxon>Serratia</taxon>
    </lineage>
</organism>
<dbReference type="Pfam" id="PF06551">
    <property type="entry name" value="DUF1120"/>
    <property type="match status" value="1"/>
</dbReference>
<keyword evidence="3" id="KW-1185">Reference proteome</keyword>
<dbReference type="EMBL" id="JBHLXG010000010">
    <property type="protein sequence ID" value="MFC0227271.1"/>
    <property type="molecule type" value="Genomic_DNA"/>
</dbReference>
<feature type="signal peptide" evidence="1">
    <location>
        <begin position="1"/>
        <end position="24"/>
    </location>
</feature>